<evidence type="ECO:0000256" key="1">
    <source>
        <dbReference type="ARBA" id="ARBA00004245"/>
    </source>
</evidence>
<keyword evidence="3" id="KW-0963">Cytoplasm</keyword>
<comment type="subcellular location">
    <subcellularLocation>
        <location evidence="1">Cytoplasm</location>
        <location evidence="1">Cytoskeleton</location>
    </subcellularLocation>
</comment>
<dbReference type="GO" id="GO:0003779">
    <property type="term" value="F:actin binding"/>
    <property type="evidence" value="ECO:0007669"/>
    <property type="project" value="UniProtKB-KW"/>
</dbReference>
<evidence type="ECO:0000256" key="5">
    <source>
        <dbReference type="RuleBase" id="RU003909"/>
    </source>
</evidence>
<dbReference type="InterPro" id="IPR005455">
    <property type="entry name" value="PFN_euk"/>
</dbReference>
<evidence type="ECO:0000256" key="3">
    <source>
        <dbReference type="ARBA" id="ARBA00022490"/>
    </source>
</evidence>
<organism evidence="6 7">
    <name type="scientific">Eleutherodactylus coqui</name>
    <name type="common">Puerto Rican coqui</name>
    <dbReference type="NCBI Taxonomy" id="57060"/>
    <lineage>
        <taxon>Eukaryota</taxon>
        <taxon>Metazoa</taxon>
        <taxon>Chordata</taxon>
        <taxon>Craniata</taxon>
        <taxon>Vertebrata</taxon>
        <taxon>Euteleostomi</taxon>
        <taxon>Amphibia</taxon>
        <taxon>Batrachia</taxon>
        <taxon>Anura</taxon>
        <taxon>Neobatrachia</taxon>
        <taxon>Hyloidea</taxon>
        <taxon>Eleutherodactylidae</taxon>
        <taxon>Eleutherodactylinae</taxon>
        <taxon>Eleutherodactylus</taxon>
        <taxon>Eleutherodactylus</taxon>
    </lineage>
</organism>
<evidence type="ECO:0000256" key="2">
    <source>
        <dbReference type="ARBA" id="ARBA00010058"/>
    </source>
</evidence>
<sequence length="121" mass="12835">MSWADYIKNLMGPDVQDACICGFNPPSVWAAEQGGNLCRITAAEISALAADERSGFFINGLTLGGMRCSVIRDNFADTFTMDVRTKSTEGPTYNIGICKTCTGEYGGPGWSALTGACTCDL</sequence>
<dbReference type="EMBL" id="WNTK01033528">
    <property type="protein sequence ID" value="KAG9460912.1"/>
    <property type="molecule type" value="Genomic_DNA"/>
</dbReference>
<dbReference type="Proteomes" id="UP000770717">
    <property type="component" value="Unassembled WGS sequence"/>
</dbReference>
<evidence type="ECO:0000313" key="6">
    <source>
        <dbReference type="EMBL" id="KAG9460912.1"/>
    </source>
</evidence>
<evidence type="ECO:0000313" key="7">
    <source>
        <dbReference type="Proteomes" id="UP000770717"/>
    </source>
</evidence>
<dbReference type="InterPro" id="IPR048278">
    <property type="entry name" value="PFN"/>
</dbReference>
<dbReference type="PANTHER" id="PTHR13936">
    <property type="entry name" value="PROFILIN"/>
    <property type="match status" value="1"/>
</dbReference>
<dbReference type="SUPFAM" id="SSF55770">
    <property type="entry name" value="Profilin (actin-binding protein)"/>
    <property type="match status" value="1"/>
</dbReference>
<dbReference type="GO" id="GO:0005856">
    <property type="term" value="C:cytoskeleton"/>
    <property type="evidence" value="ECO:0007669"/>
    <property type="project" value="UniProtKB-SubCell"/>
</dbReference>
<keyword evidence="7" id="KW-1185">Reference proteome</keyword>
<dbReference type="PANTHER" id="PTHR13936:SF17">
    <property type="entry name" value="PROFILIN"/>
    <property type="match status" value="1"/>
</dbReference>
<evidence type="ECO:0000256" key="4">
    <source>
        <dbReference type="ARBA" id="ARBA00023212"/>
    </source>
</evidence>
<proteinExistence type="inferred from homology"/>
<dbReference type="Gene3D" id="3.30.450.30">
    <property type="entry name" value="Dynein light chain 2a, cytoplasmic"/>
    <property type="match status" value="1"/>
</dbReference>
<dbReference type="InterPro" id="IPR005454">
    <property type="entry name" value="Profilin1/2/3_vertebrate"/>
</dbReference>
<dbReference type="SMART" id="SM00392">
    <property type="entry name" value="PROF"/>
    <property type="match status" value="1"/>
</dbReference>
<dbReference type="GO" id="GO:0030833">
    <property type="term" value="P:regulation of actin filament polymerization"/>
    <property type="evidence" value="ECO:0007669"/>
    <property type="project" value="TreeGrafter"/>
</dbReference>
<gene>
    <name evidence="6" type="ORF">GDO78_018768</name>
</gene>
<comment type="similarity">
    <text evidence="2 5">Belongs to the profilin family.</text>
</comment>
<protein>
    <recommendedName>
        <fullName evidence="5">Profilin</fullName>
    </recommendedName>
</protein>
<dbReference type="AlphaFoldDB" id="A0A8J6C2E3"/>
<keyword evidence="4" id="KW-0206">Cytoskeleton</keyword>
<keyword evidence="5" id="KW-0009">Actin-binding</keyword>
<dbReference type="OrthoDB" id="421374at2759"/>
<dbReference type="GO" id="GO:0032233">
    <property type="term" value="P:positive regulation of actin filament bundle assembly"/>
    <property type="evidence" value="ECO:0007669"/>
    <property type="project" value="TreeGrafter"/>
</dbReference>
<dbReference type="Pfam" id="PF00235">
    <property type="entry name" value="Profilin"/>
    <property type="match status" value="1"/>
</dbReference>
<dbReference type="GO" id="GO:0030036">
    <property type="term" value="P:actin cytoskeleton organization"/>
    <property type="evidence" value="ECO:0007669"/>
    <property type="project" value="InterPro"/>
</dbReference>
<dbReference type="InterPro" id="IPR036140">
    <property type="entry name" value="PFN_sf"/>
</dbReference>
<comment type="caution">
    <text evidence="6">The sequence shown here is derived from an EMBL/GenBank/DDBJ whole genome shotgun (WGS) entry which is preliminary data.</text>
</comment>
<accession>A0A8J6C2E3</accession>
<name>A0A8J6C2E3_ELECQ</name>
<dbReference type="PRINTS" id="PR01639">
    <property type="entry name" value="PROFILINMAML"/>
</dbReference>
<dbReference type="GO" id="GO:0005737">
    <property type="term" value="C:cytoplasm"/>
    <property type="evidence" value="ECO:0007669"/>
    <property type="project" value="TreeGrafter"/>
</dbReference>
<reference evidence="6" key="1">
    <citation type="thesis" date="2020" institute="ProQuest LLC" country="789 East Eisenhower Parkway, Ann Arbor, MI, USA">
        <title>Comparative Genomics and Chromosome Evolution.</title>
        <authorList>
            <person name="Mudd A.B."/>
        </authorList>
    </citation>
    <scope>NUCLEOTIDE SEQUENCE</scope>
    <source>
        <strain evidence="6">HN-11 Male</strain>
        <tissue evidence="6">Kidney and liver</tissue>
    </source>
</reference>